<proteinExistence type="predicted"/>
<accession>A0A0B8QUA1</accession>
<dbReference type="Proteomes" id="UP000031666">
    <property type="component" value="Unassembled WGS sequence"/>
</dbReference>
<sequence length="107" mass="12165">MQQLQEELPATEFSMWVRPLQAELSDNTLTLFAPNRFVLDWVRDKYINSINRHLQQFCGNDIPSLRFEVGSKPVSAPPAPKSRPLMWLLSLQLQLSCSSPANPQNLG</sequence>
<evidence type="ECO:0000313" key="3">
    <source>
        <dbReference type="Proteomes" id="UP000031666"/>
    </source>
</evidence>
<feature type="domain" description="DnaA N-terminal" evidence="1">
    <location>
        <begin position="2"/>
        <end position="55"/>
    </location>
</feature>
<protein>
    <submittedName>
        <fullName evidence="2">Chromosomal replication initiator protein dnaA</fullName>
    </submittedName>
</protein>
<evidence type="ECO:0000259" key="1">
    <source>
        <dbReference type="Pfam" id="PF11638"/>
    </source>
</evidence>
<evidence type="ECO:0000313" key="2">
    <source>
        <dbReference type="EMBL" id="GAM78533.1"/>
    </source>
</evidence>
<dbReference type="InterPro" id="IPR038454">
    <property type="entry name" value="DnaA_N_sf"/>
</dbReference>
<gene>
    <name evidence="2" type="ORF">JCM19241_1938</name>
</gene>
<reference evidence="2 3" key="2">
    <citation type="submission" date="2015-01" db="EMBL/GenBank/DDBJ databases">
        <authorList>
            <consortium name="NBRP consortium"/>
            <person name="Sawabe T."/>
            <person name="Meirelles P."/>
            <person name="Feng G."/>
            <person name="Sayaka M."/>
            <person name="Hattori M."/>
            <person name="Ohkuma M."/>
        </authorList>
    </citation>
    <scope>NUCLEOTIDE SEQUENCE [LARGE SCALE GENOMIC DNA]</scope>
    <source>
        <strain evidence="3">JCM 19241</strain>
    </source>
</reference>
<dbReference type="STRING" id="1481914.JCM19241_1938"/>
<reference evidence="2 3" key="1">
    <citation type="submission" date="2015-01" db="EMBL/GenBank/DDBJ databases">
        <title>Vibrio sp. C94 JCM 19241 whole genome shotgun sequence.</title>
        <authorList>
            <person name="Sawabe T."/>
            <person name="Meirelles P."/>
            <person name="Feng G."/>
            <person name="Sayaka M."/>
            <person name="Hattori M."/>
            <person name="Ohkuma M."/>
        </authorList>
    </citation>
    <scope>NUCLEOTIDE SEQUENCE [LARGE SCALE GENOMIC DNA]</scope>
    <source>
        <strain evidence="3">JCM 19241</strain>
    </source>
</reference>
<dbReference type="InterPro" id="IPR024633">
    <property type="entry name" value="DnaA_N_dom"/>
</dbReference>
<dbReference type="EMBL" id="BBSC01000015">
    <property type="protein sequence ID" value="GAM78533.1"/>
    <property type="molecule type" value="Genomic_DNA"/>
</dbReference>
<dbReference type="Gene3D" id="3.30.300.180">
    <property type="match status" value="1"/>
</dbReference>
<name>A0A0B8QUA1_9VIBR</name>
<dbReference type="AlphaFoldDB" id="A0A0B8QUA1"/>
<comment type="caution">
    <text evidence="2">The sequence shown here is derived from an EMBL/GenBank/DDBJ whole genome shotgun (WGS) entry which is preliminary data.</text>
</comment>
<dbReference type="FunFam" id="3.30.300.180:FF:000001">
    <property type="entry name" value="Chromosomal replication initiator protein DnaA"/>
    <property type="match status" value="1"/>
</dbReference>
<organism evidence="2 3">
    <name type="scientific">Vibrio ishigakensis</name>
    <dbReference type="NCBI Taxonomy" id="1481914"/>
    <lineage>
        <taxon>Bacteria</taxon>
        <taxon>Pseudomonadati</taxon>
        <taxon>Pseudomonadota</taxon>
        <taxon>Gammaproteobacteria</taxon>
        <taxon>Vibrionales</taxon>
        <taxon>Vibrionaceae</taxon>
        <taxon>Vibrio</taxon>
    </lineage>
</organism>
<dbReference type="Pfam" id="PF11638">
    <property type="entry name" value="DnaA_N"/>
    <property type="match status" value="1"/>
</dbReference>